<dbReference type="EMBL" id="SVER01000007">
    <property type="protein sequence ID" value="MBE5918900.1"/>
    <property type="molecule type" value="Genomic_DNA"/>
</dbReference>
<gene>
    <name evidence="2" type="ORF">E7272_03560</name>
</gene>
<name>A0A927YKT8_9FIRM</name>
<evidence type="ECO:0000313" key="3">
    <source>
        <dbReference type="Proteomes" id="UP000766246"/>
    </source>
</evidence>
<evidence type="ECO:0000256" key="1">
    <source>
        <dbReference type="SAM" id="MobiDB-lite"/>
    </source>
</evidence>
<accession>A0A927YKT8</accession>
<reference evidence="2" key="1">
    <citation type="submission" date="2019-04" db="EMBL/GenBank/DDBJ databases">
        <title>Evolution of Biomass-Degrading Anaerobic Consortia Revealed by Metagenomics.</title>
        <authorList>
            <person name="Peng X."/>
        </authorList>
    </citation>
    <scope>NUCLEOTIDE SEQUENCE</scope>
    <source>
        <strain evidence="2">SIG311</strain>
    </source>
</reference>
<proteinExistence type="predicted"/>
<dbReference type="AlphaFoldDB" id="A0A927YKT8"/>
<evidence type="ECO:0008006" key="4">
    <source>
        <dbReference type="Google" id="ProtNLM"/>
    </source>
</evidence>
<sequence length="732" mass="83509">MPIMNLGEAISVDNDYTISNKLEGRLKALSSVQYGNQTYSEFWEGRKNVDYRNFDFSSLAGQDTETTNNDDYTTSEKDTINLFKDIVLLEQSQDTFSPEENQSRLDGMSPQEQYIEIINNEYLQAASESTKYLVQMKYGYNENWMSDSNNKDTFNIEKKSFNSKIATAAEGMEIAHQVYSYKMAMVKGEKDVPKTDLTFKVPDRWNVTAIRDLNRRITNGTALNNHENDKAFEACGNMYDAIFGHFKRDTGYVGKPIEEFDNIFIDGVSVADYCKKFAPADEAGKEKIYKATIVNAITSGEHTVETGIRCMDKDGHKNMQLFSVEPDLTAIATAERARRSWFRRLFDWGPFKISTCQSKQAKRRSADSIDAKISRHESINDKYKLSDKANANYEKKIKVTDKVNLNKQKTAKKGPQKMELADWLKKTGETYKAEIGSEGYEHSLKLILMKQKNWNLRKGMVVATEKFGLENAINLFSKANHGNIYADANTIKTINEMQKIDEEYFSKANAQDTYDKVMDYYFTHGAVENPDSQMILEIANELATTDIQKEFVKALKTINRGREQYDIELQKACDYEYRTNYDEYDNLVAPTNDQIEIIQKGQVQIKLNKVLCDTISSQISEGKPFNSEMLWNNKAVDNIIELAENEGTKYKNLLNQVTTEVNSGENKPSNITDLLKEIHSNINSVPQKMKESISNVIENKKASMESASNSLEEPTEEPLKTEQKATVNQVIK</sequence>
<dbReference type="Proteomes" id="UP000766246">
    <property type="component" value="Unassembled WGS sequence"/>
</dbReference>
<evidence type="ECO:0000313" key="2">
    <source>
        <dbReference type="EMBL" id="MBE5918900.1"/>
    </source>
</evidence>
<comment type="caution">
    <text evidence="2">The sequence shown here is derived from an EMBL/GenBank/DDBJ whole genome shotgun (WGS) entry which is preliminary data.</text>
</comment>
<feature type="region of interest" description="Disordered" evidence="1">
    <location>
        <begin position="702"/>
        <end position="732"/>
    </location>
</feature>
<protein>
    <recommendedName>
        <fullName evidence="4">Large polyvalent protein-associated domain-containing protein</fullName>
    </recommendedName>
</protein>
<organism evidence="2 3">
    <name type="scientific">Pseudobutyrivibrio ruminis</name>
    <dbReference type="NCBI Taxonomy" id="46206"/>
    <lineage>
        <taxon>Bacteria</taxon>
        <taxon>Bacillati</taxon>
        <taxon>Bacillota</taxon>
        <taxon>Clostridia</taxon>
        <taxon>Lachnospirales</taxon>
        <taxon>Lachnospiraceae</taxon>
        <taxon>Pseudobutyrivibrio</taxon>
    </lineage>
</organism>